<keyword evidence="1" id="KW-0812">Transmembrane</keyword>
<keyword evidence="3" id="KW-1185">Reference proteome</keyword>
<keyword evidence="1" id="KW-1133">Transmembrane helix</keyword>
<dbReference type="EMBL" id="CP009962">
    <property type="protein sequence ID" value="AIY42946.1"/>
    <property type="molecule type" value="Genomic_DNA"/>
</dbReference>
<evidence type="ECO:0008006" key="4">
    <source>
        <dbReference type="Google" id="ProtNLM"/>
    </source>
</evidence>
<protein>
    <recommendedName>
        <fullName evidence="4">DUF2975 domain-containing protein</fullName>
    </recommendedName>
</protein>
<feature type="transmembrane region" description="Helical" evidence="1">
    <location>
        <begin position="12"/>
        <end position="34"/>
    </location>
</feature>
<dbReference type="HOGENOM" id="CLU_119384_0_0_4"/>
<dbReference type="KEGG" id="care:LT85_3788"/>
<gene>
    <name evidence="2" type="ORF">LT85_3788</name>
</gene>
<dbReference type="InterPro" id="IPR021354">
    <property type="entry name" value="DUF2975"/>
</dbReference>
<dbReference type="AlphaFoldDB" id="A0A0A1FEL0"/>
<organism evidence="2 3">
    <name type="scientific">Collimonas arenae</name>
    <dbReference type="NCBI Taxonomy" id="279058"/>
    <lineage>
        <taxon>Bacteria</taxon>
        <taxon>Pseudomonadati</taxon>
        <taxon>Pseudomonadota</taxon>
        <taxon>Betaproteobacteria</taxon>
        <taxon>Burkholderiales</taxon>
        <taxon>Oxalobacteraceae</taxon>
        <taxon>Collimonas</taxon>
    </lineage>
</organism>
<accession>A0A0A1FEL0</accession>
<reference evidence="3" key="1">
    <citation type="journal article" date="2014" name="Soil Biol. Biochem.">
        <title>Structure and function of bacterial communities in ageing soils: Insights from the Mendocino ecological staircase.</title>
        <authorList>
            <person name="Uroz S."/>
            <person name="Tech J.J."/>
            <person name="Sawaya N.A."/>
            <person name="Frey-Klett P."/>
            <person name="Leveau J.H.J."/>
        </authorList>
    </citation>
    <scope>NUCLEOTIDE SEQUENCE [LARGE SCALE GENOMIC DNA]</scope>
    <source>
        <strain evidence="3">Cal35</strain>
    </source>
</reference>
<sequence>MKQDRIAQTSQRMASVTMLLLVAMLAFNIGSWIFPDVFAMFCDITNAATSLDIKPDSLPLWQLLGAIVLSVIPFLALGYGLYQLRALFKRYAAGEYFSPEAAILLGRVGRSIAWWVVLGVVCQPLSSVWLTMMRGVGHRIINVGIGTNEVVSLFIAASITVIARILQRASEVDAENRQFV</sequence>
<name>A0A0A1FEL0_9BURK</name>
<feature type="transmembrane region" description="Helical" evidence="1">
    <location>
        <begin position="112"/>
        <end position="130"/>
    </location>
</feature>
<dbReference type="Proteomes" id="UP000030302">
    <property type="component" value="Chromosome"/>
</dbReference>
<proteinExistence type="predicted"/>
<evidence type="ECO:0000313" key="3">
    <source>
        <dbReference type="Proteomes" id="UP000030302"/>
    </source>
</evidence>
<feature type="transmembrane region" description="Helical" evidence="1">
    <location>
        <begin position="150"/>
        <end position="167"/>
    </location>
</feature>
<dbReference type="Pfam" id="PF11188">
    <property type="entry name" value="DUF2975"/>
    <property type="match status" value="1"/>
</dbReference>
<feature type="transmembrane region" description="Helical" evidence="1">
    <location>
        <begin position="60"/>
        <end position="82"/>
    </location>
</feature>
<keyword evidence="1" id="KW-0472">Membrane</keyword>
<evidence type="ECO:0000256" key="1">
    <source>
        <dbReference type="SAM" id="Phobius"/>
    </source>
</evidence>
<dbReference type="RefSeq" id="WP_038491905.1">
    <property type="nucleotide sequence ID" value="NZ_CP009962.1"/>
</dbReference>
<evidence type="ECO:0000313" key="2">
    <source>
        <dbReference type="EMBL" id="AIY42946.1"/>
    </source>
</evidence>
<dbReference type="STRING" id="279058.LT85_3788"/>
<dbReference type="OrthoDB" id="9014936at2"/>